<protein>
    <submittedName>
        <fullName evidence="2">Lytic transglycosylase</fullName>
    </submittedName>
</protein>
<dbReference type="InterPro" id="IPR008258">
    <property type="entry name" value="Transglycosylase_SLT_dom_1"/>
</dbReference>
<evidence type="ECO:0000313" key="2">
    <source>
        <dbReference type="EMBL" id="CAZ88956.1"/>
    </source>
</evidence>
<reference evidence="4" key="2">
    <citation type="journal article" date="2010" name="PLoS Genet.">
        <title>Structure, function, and evolution of the Thiomonas spp. genome.</title>
        <authorList>
            <person name="Arsene-Ploetze F."/>
            <person name="Koechler S."/>
            <person name="Marchal M."/>
            <person name="Coppee J.Y."/>
            <person name="Chandler M."/>
            <person name="Bonnefoy V."/>
            <person name="Brochier-Armanet C."/>
            <person name="Barakat M."/>
            <person name="Barbe V."/>
            <person name="Battaglia-Brunet F."/>
            <person name="Bruneel O."/>
            <person name="Bryan C.G."/>
            <person name="Cleiss-Arnold J."/>
            <person name="Cruveiller S."/>
            <person name="Erhardt M."/>
            <person name="Heinrich-Salmeron A."/>
            <person name="Hommais F."/>
            <person name="Joulian C."/>
            <person name="Krin E."/>
            <person name="Lieutaud A."/>
            <person name="Lievremont D."/>
            <person name="Michel C."/>
            <person name="Muller D."/>
            <person name="Ortet P."/>
            <person name="Proux C."/>
            <person name="Siguier P."/>
            <person name="Roche D."/>
            <person name="Rouy Z."/>
            <person name="Salvignol G."/>
            <person name="Slyemi D."/>
            <person name="Talla E."/>
            <person name="Weiss S."/>
            <person name="Weissenbach J."/>
            <person name="Medigue C."/>
            <person name="Bertin P.N."/>
        </authorList>
    </citation>
    <scope>NUCLEOTIDE SEQUENCE [LARGE SCALE GENOMIC DNA]</scope>
    <source>
        <strain evidence="4">DSM 22701 / CIP 110005 / 3As</strain>
    </source>
</reference>
<dbReference type="SUPFAM" id="SSF53955">
    <property type="entry name" value="Lysozyme-like"/>
    <property type="match status" value="1"/>
</dbReference>
<dbReference type="eggNOG" id="COG0741">
    <property type="taxonomic scope" value="Bacteria"/>
</dbReference>
<dbReference type="KEGG" id="thi:THI_2316"/>
<dbReference type="Proteomes" id="UP000078599">
    <property type="component" value="Unassembled WGS sequence"/>
</dbReference>
<dbReference type="AlphaFoldDB" id="D6CUI7"/>
<reference key="1">
    <citation type="submission" date="2009-07" db="EMBL/GenBank/DDBJ databases">
        <authorList>
            <person name="Genoscope - CEA"/>
        </authorList>
    </citation>
    <scope>NUCLEOTIDE SEQUENCE</scope>
    <source>
        <strain>3As</strain>
    </source>
</reference>
<dbReference type="HOGENOM" id="CLU_076837_3_1_4"/>
<dbReference type="EMBL" id="FP475956">
    <property type="protein sequence ID" value="CAZ88956.1"/>
    <property type="molecule type" value="Genomic_DNA"/>
</dbReference>
<dbReference type="CAZy" id="GH23">
    <property type="family name" value="Glycoside Hydrolase Family 23"/>
</dbReference>
<dbReference type="EMBL" id="CTRI01000004">
    <property type="protein sequence ID" value="CQR29535.1"/>
    <property type="molecule type" value="Genomic_DNA"/>
</dbReference>
<keyword evidence="5" id="KW-1185">Reference proteome</keyword>
<dbReference type="CDD" id="cd16892">
    <property type="entry name" value="LT_VirB1-like"/>
    <property type="match status" value="1"/>
</dbReference>
<sequence length="201" mass="20927">MTPVTMLEQCAPQIAPVTLAAIVQQESGGNPLALHDNTSGKSYRPATAAEAARLARELIAQGHSVDLGLAQINSKNLPRLGMGVEQALNPCQNLHAAQAVLMEEWKRSGDLRATLSAYNTGKLRSNPMGATYGARVYEKAGVVVPAIPGGRLAQWVTDGAALPPLRPVVAWTPKASPLTPKGGGLEVALRDAAGQGLDPGE</sequence>
<dbReference type="Gene3D" id="1.10.530.10">
    <property type="match status" value="1"/>
</dbReference>
<dbReference type="InterPro" id="IPR023346">
    <property type="entry name" value="Lysozyme-like_dom_sf"/>
</dbReference>
<dbReference type="Pfam" id="PF01464">
    <property type="entry name" value="SLT"/>
    <property type="match status" value="1"/>
</dbReference>
<evidence type="ECO:0000313" key="4">
    <source>
        <dbReference type="Proteomes" id="UP000002372"/>
    </source>
</evidence>
<name>D6CUI7_THIA3</name>
<dbReference type="RefSeq" id="WP_013106258.1">
    <property type="nucleotide sequence ID" value="NC_014145.1"/>
</dbReference>
<evidence type="ECO:0000313" key="3">
    <source>
        <dbReference type="EMBL" id="CQR29535.1"/>
    </source>
</evidence>
<reference evidence="3 5" key="4">
    <citation type="submission" date="2015-03" db="EMBL/GenBank/DDBJ databases">
        <authorList>
            <person name="Regsiter A."/>
            <person name="william w."/>
        </authorList>
    </citation>
    <scope>NUCLEOTIDE SEQUENCE [LARGE SCALE GENOMIC DNA]</scope>
    <source>
        <strain evidence="3 5">CB1</strain>
    </source>
</reference>
<accession>D6CUI7</accession>
<gene>
    <name evidence="2" type="ordered locus">THI_2316</name>
    <name evidence="3" type="ORF">THICB1_120100</name>
</gene>
<reference evidence="2" key="3">
    <citation type="submission" date="2010-07" db="EMBL/GenBank/DDBJ databases">
        <authorList>
            <person name="Genoscope - CEA"/>
        </authorList>
    </citation>
    <scope>NUCLEOTIDE SEQUENCE</scope>
    <source>
        <strain evidence="2">3As</strain>
    </source>
</reference>
<feature type="domain" description="Transglycosylase SLT" evidence="1">
    <location>
        <begin position="9"/>
        <end position="127"/>
    </location>
</feature>
<proteinExistence type="predicted"/>
<organism evidence="2 4">
    <name type="scientific">Thiomonas arsenitoxydans (strain DSM 22701 / CIP 110005 / 3As)</name>
    <dbReference type="NCBI Taxonomy" id="426114"/>
    <lineage>
        <taxon>Bacteria</taxon>
        <taxon>Pseudomonadati</taxon>
        <taxon>Pseudomonadota</taxon>
        <taxon>Betaproteobacteria</taxon>
        <taxon>Burkholderiales</taxon>
        <taxon>Thiomonas</taxon>
    </lineage>
</organism>
<evidence type="ECO:0000259" key="1">
    <source>
        <dbReference type="Pfam" id="PF01464"/>
    </source>
</evidence>
<evidence type="ECO:0000313" key="5">
    <source>
        <dbReference type="Proteomes" id="UP000078599"/>
    </source>
</evidence>
<dbReference type="Proteomes" id="UP000002372">
    <property type="component" value="Chromosome"/>
</dbReference>
<dbReference type="OrthoDB" id="8565485at2"/>